<name>E4U5E0_OCEP5</name>
<dbReference type="Proteomes" id="UP000008722">
    <property type="component" value="Chromosome"/>
</dbReference>
<reference evidence="1 2" key="2">
    <citation type="journal article" date="2011" name="Stand. Genomic Sci.">
        <title>Complete genome sequence of Oceanithermus profundus type strain (506).</title>
        <authorList>
            <person name="Pati A."/>
            <person name="Zhang X."/>
            <person name="Lapidus A."/>
            <person name="Nolan M."/>
            <person name="Lucas S."/>
            <person name="Del Rio T.G."/>
            <person name="Tice H."/>
            <person name="Cheng J.F."/>
            <person name="Tapia R."/>
            <person name="Han C."/>
            <person name="Goodwin L."/>
            <person name="Pitluck S."/>
            <person name="Liolios K."/>
            <person name="Pagani I."/>
            <person name="Ivanova N."/>
            <person name="Mavromatis K."/>
            <person name="Chen A."/>
            <person name="Palaniappan K."/>
            <person name="Hauser L."/>
            <person name="Jeffries C.D."/>
            <person name="Brambilla E.M."/>
            <person name="Rohl A."/>
            <person name="Mwirichia R."/>
            <person name="Rohde M."/>
            <person name="Tindall B.J."/>
            <person name="Sikorski J."/>
            <person name="Wirth R."/>
            <person name="Goker M."/>
            <person name="Woyke T."/>
            <person name="Detter J.C."/>
            <person name="Bristow J."/>
            <person name="Eisen J.A."/>
            <person name="Markowitz V."/>
            <person name="Hugenholtz P."/>
            <person name="Kyrpides N.C."/>
            <person name="Klenk H.P."/>
            <person name="Land M."/>
        </authorList>
    </citation>
    <scope>NUCLEOTIDE SEQUENCE [LARGE SCALE GENOMIC DNA]</scope>
    <source>
        <strain evidence="2">DSM 14977 / NBRC 100410 / VKM B-2274 / 506</strain>
    </source>
</reference>
<dbReference type="AlphaFoldDB" id="E4U5E0"/>
<dbReference type="EMBL" id="CP002361">
    <property type="protein sequence ID" value="ADR37614.1"/>
    <property type="molecule type" value="Genomic_DNA"/>
</dbReference>
<proteinExistence type="predicted"/>
<dbReference type="RefSeq" id="WP_013458784.1">
    <property type="nucleotide sequence ID" value="NC_014761.1"/>
</dbReference>
<organism evidence="1 2">
    <name type="scientific">Oceanithermus profundus (strain DSM 14977 / NBRC 100410 / VKM B-2274 / 506)</name>
    <dbReference type="NCBI Taxonomy" id="670487"/>
    <lineage>
        <taxon>Bacteria</taxon>
        <taxon>Thermotogati</taxon>
        <taxon>Deinococcota</taxon>
        <taxon>Deinococci</taxon>
        <taxon>Thermales</taxon>
        <taxon>Thermaceae</taxon>
        <taxon>Oceanithermus</taxon>
    </lineage>
</organism>
<evidence type="ECO:0000313" key="2">
    <source>
        <dbReference type="Proteomes" id="UP000008722"/>
    </source>
</evidence>
<dbReference type="STRING" id="670487.Ocepr_2164"/>
<keyword evidence="2" id="KW-1185">Reference proteome</keyword>
<dbReference type="HOGENOM" id="CLU_791877_0_0_0"/>
<gene>
    <name evidence="1" type="ordered locus">Ocepr_2164</name>
</gene>
<dbReference type="KEGG" id="opr:Ocepr_2164"/>
<evidence type="ECO:0000313" key="1">
    <source>
        <dbReference type="EMBL" id="ADR37614.1"/>
    </source>
</evidence>
<sequence precursor="true">MSRAKSLALFVAQTPFQLFVVHELAARPNYADHEKVLLTDVMSAECGLNVGIWDELVHLEPPLAARDLLKRFQDAHRVVRSLLKGRYKREPTLLVANLEHPLSNASYAHLRRYPGFQLHVYPEGLANLVPTRWTTKRVIYQAGKWVLTRLVGAPFIAVGSDLTGSRFAERIYTYAPQLLPAPFRDRAVALSRTAELSPVEPGVLVLGQDLDRFLPNERAEHELGSLLLFAREHFAGRRLYKPHHHEAPWGWKLARSLGFEIVESPCPVELWLRSQPVSHLVSFGSSALVHARLMYGDRIEALAFKPDVLQAVPGTSPARMKEIMTVFERVGVRVVEGIPGGISYNEAPGG</sequence>
<protein>
    <submittedName>
        <fullName evidence="1">Uncharacterized protein</fullName>
    </submittedName>
</protein>
<reference evidence="2" key="1">
    <citation type="submission" date="2010-11" db="EMBL/GenBank/DDBJ databases">
        <title>The complete sequence of chromosome of Oceanithermus profundus DSM 14977.</title>
        <authorList>
            <consortium name="US DOE Joint Genome Institute (JGI-PGF)"/>
            <person name="Lucas S."/>
            <person name="Copeland A."/>
            <person name="Lapidus A."/>
            <person name="Bruce D."/>
            <person name="Goodwin L."/>
            <person name="Pitluck S."/>
            <person name="Kyrpides N."/>
            <person name="Mavromatis K."/>
            <person name="Pagani I."/>
            <person name="Ivanova N."/>
            <person name="Zhang X."/>
            <person name="Brettin T."/>
            <person name="Detter J.C."/>
            <person name="Tapia R."/>
            <person name="Han C."/>
            <person name="Land M."/>
            <person name="Hauser L."/>
            <person name="Markowitz V."/>
            <person name="Cheng J.-F."/>
            <person name="Hugenholtz P."/>
            <person name="Woyke T."/>
            <person name="Wu D."/>
            <person name="Tindall B."/>
            <person name="Faehnrich R."/>
            <person name="Brambilla E."/>
            <person name="Klenk H.-P."/>
            <person name="Eisen J.A."/>
        </authorList>
    </citation>
    <scope>NUCLEOTIDE SEQUENCE [LARGE SCALE GENOMIC DNA]</scope>
    <source>
        <strain evidence="2">DSM 14977 / NBRC 100410 / VKM B-2274 / 506</strain>
    </source>
</reference>
<accession>E4U5E0</accession>